<dbReference type="InterPro" id="IPR011009">
    <property type="entry name" value="Kinase-like_dom_sf"/>
</dbReference>
<dbReference type="Gene3D" id="3.90.1200.10">
    <property type="match status" value="1"/>
</dbReference>
<evidence type="ECO:0000313" key="2">
    <source>
        <dbReference type="EMBL" id="CAH0383766.1"/>
    </source>
</evidence>
<accession>A0A9P0EY22</accession>
<evidence type="ECO:0000259" key="1">
    <source>
        <dbReference type="SMART" id="SM00587"/>
    </source>
</evidence>
<reference evidence="2" key="1">
    <citation type="submission" date="2021-12" db="EMBL/GenBank/DDBJ databases">
        <authorList>
            <person name="King R."/>
        </authorList>
    </citation>
    <scope>NUCLEOTIDE SEQUENCE</scope>
</reference>
<organism evidence="2 3">
    <name type="scientific">Bemisia tabaci</name>
    <name type="common">Sweetpotato whitefly</name>
    <name type="synonym">Aleurodes tabaci</name>
    <dbReference type="NCBI Taxonomy" id="7038"/>
    <lineage>
        <taxon>Eukaryota</taxon>
        <taxon>Metazoa</taxon>
        <taxon>Ecdysozoa</taxon>
        <taxon>Arthropoda</taxon>
        <taxon>Hexapoda</taxon>
        <taxon>Insecta</taxon>
        <taxon>Pterygota</taxon>
        <taxon>Neoptera</taxon>
        <taxon>Paraneoptera</taxon>
        <taxon>Hemiptera</taxon>
        <taxon>Sternorrhyncha</taxon>
        <taxon>Aleyrodoidea</taxon>
        <taxon>Aleyrodidae</taxon>
        <taxon>Aleyrodinae</taxon>
        <taxon>Bemisia</taxon>
    </lineage>
</organism>
<dbReference type="EMBL" id="OU963871">
    <property type="protein sequence ID" value="CAH0383766.1"/>
    <property type="molecule type" value="Genomic_DNA"/>
</dbReference>
<dbReference type="PANTHER" id="PTHR11012">
    <property type="entry name" value="PROTEIN KINASE-LIKE DOMAIN-CONTAINING"/>
    <property type="match status" value="1"/>
</dbReference>
<dbReference type="InterPro" id="IPR015897">
    <property type="entry name" value="CHK_kinase-like"/>
</dbReference>
<dbReference type="SUPFAM" id="SSF56112">
    <property type="entry name" value="Protein kinase-like (PK-like)"/>
    <property type="match status" value="1"/>
</dbReference>
<name>A0A9P0EY22_BEMTA</name>
<dbReference type="SMART" id="SM00587">
    <property type="entry name" value="CHK"/>
    <property type="match status" value="1"/>
</dbReference>
<dbReference type="PANTHER" id="PTHR11012:SF30">
    <property type="entry name" value="PROTEIN KINASE-LIKE DOMAIN-CONTAINING"/>
    <property type="match status" value="1"/>
</dbReference>
<feature type="domain" description="CHK kinase-like" evidence="1">
    <location>
        <begin position="131"/>
        <end position="329"/>
    </location>
</feature>
<proteinExistence type="predicted"/>
<dbReference type="Proteomes" id="UP001152759">
    <property type="component" value="Chromosome 10"/>
</dbReference>
<dbReference type="Pfam" id="PF02958">
    <property type="entry name" value="EcKL"/>
    <property type="match status" value="1"/>
</dbReference>
<sequence>MDLLERLNTVIFPEAVGAGCFGENVKKFIRFKVSSHPGTEQYCSDSTFGHVLLERKTGFCFGLPVFVKTRNRSKFPTEAEANSMFHNEILFYKTIVPFLRKYDRYDILTTSFPEFLYGKAGDDHNPEDDFIVLNDLRHRGFRRFIGKHLDENHFQLIMDRAGKFHGLSILWRDEDPDGFAEVTGRIKLLDEAQLWADFAEIKCKKVFREYMFRGVDPLREDPAYRDRLAGISGTLERAHERVDECMVAAGPLTALIQGDFHVNNMMFKYGADGTPVEVAFVDFGIIKLCSPAVDLCRVAFFSMSPQMKRDHWNQLLHQYHDSLCRQIGDHRLKPSFETVDVDIRTKGIHSYCCVATVMPMVISLKEGVQVPQRPKPTNLDPGGLQEATEAYIKRMKELGGADVTEFLVDIVRHMVDKQFIFDG</sequence>
<evidence type="ECO:0000313" key="3">
    <source>
        <dbReference type="Proteomes" id="UP001152759"/>
    </source>
</evidence>
<dbReference type="KEGG" id="btab:109031934"/>
<protein>
    <recommendedName>
        <fullName evidence="1">CHK kinase-like domain-containing protein</fullName>
    </recommendedName>
</protein>
<keyword evidence="3" id="KW-1185">Reference proteome</keyword>
<dbReference type="InterPro" id="IPR004119">
    <property type="entry name" value="EcKL"/>
</dbReference>
<gene>
    <name evidence="2" type="ORF">BEMITA_LOCUS3182</name>
</gene>
<dbReference type="AlphaFoldDB" id="A0A9P0EY22"/>